<evidence type="ECO:0000256" key="1">
    <source>
        <dbReference type="SAM" id="Phobius"/>
    </source>
</evidence>
<keyword evidence="1" id="KW-0472">Membrane</keyword>
<sequence>MLMSMVCLNPMACVSVFSPSLHVPFVISLLCLYSPDLYQGQRVLFEGIIFHVHLCSKLTMQYLILQVVVLYTKNVSWMIG</sequence>
<name>A0A0A9GDH4_ARUDO</name>
<keyword evidence="1" id="KW-0812">Transmembrane</keyword>
<reference evidence="2" key="2">
    <citation type="journal article" date="2015" name="Data Brief">
        <title>Shoot transcriptome of the giant reed, Arundo donax.</title>
        <authorList>
            <person name="Barrero R.A."/>
            <person name="Guerrero F.D."/>
            <person name="Moolhuijzen P."/>
            <person name="Goolsby J.A."/>
            <person name="Tidwell J."/>
            <person name="Bellgard S.E."/>
            <person name="Bellgard M.I."/>
        </authorList>
    </citation>
    <scope>NUCLEOTIDE SEQUENCE</scope>
    <source>
        <tissue evidence="2">Shoot tissue taken approximately 20 cm above the soil surface</tissue>
    </source>
</reference>
<proteinExistence type="predicted"/>
<evidence type="ECO:0000313" key="2">
    <source>
        <dbReference type="EMBL" id="JAE23095.1"/>
    </source>
</evidence>
<organism evidence="2">
    <name type="scientific">Arundo donax</name>
    <name type="common">Giant reed</name>
    <name type="synonym">Donax arundinaceus</name>
    <dbReference type="NCBI Taxonomy" id="35708"/>
    <lineage>
        <taxon>Eukaryota</taxon>
        <taxon>Viridiplantae</taxon>
        <taxon>Streptophyta</taxon>
        <taxon>Embryophyta</taxon>
        <taxon>Tracheophyta</taxon>
        <taxon>Spermatophyta</taxon>
        <taxon>Magnoliopsida</taxon>
        <taxon>Liliopsida</taxon>
        <taxon>Poales</taxon>
        <taxon>Poaceae</taxon>
        <taxon>PACMAD clade</taxon>
        <taxon>Arundinoideae</taxon>
        <taxon>Arundineae</taxon>
        <taxon>Arundo</taxon>
    </lineage>
</organism>
<reference evidence="2" key="1">
    <citation type="submission" date="2014-09" db="EMBL/GenBank/DDBJ databases">
        <authorList>
            <person name="Magalhaes I.L.F."/>
            <person name="Oliveira U."/>
            <person name="Santos F.R."/>
            <person name="Vidigal T.H.D.A."/>
            <person name="Brescovit A.D."/>
            <person name="Santos A.J."/>
        </authorList>
    </citation>
    <scope>NUCLEOTIDE SEQUENCE</scope>
    <source>
        <tissue evidence="2">Shoot tissue taken approximately 20 cm above the soil surface</tissue>
    </source>
</reference>
<dbReference type="EMBL" id="GBRH01174801">
    <property type="protein sequence ID" value="JAE23095.1"/>
    <property type="molecule type" value="Transcribed_RNA"/>
</dbReference>
<dbReference type="AlphaFoldDB" id="A0A0A9GDH4"/>
<accession>A0A0A9GDH4</accession>
<keyword evidence="1" id="KW-1133">Transmembrane helix</keyword>
<protein>
    <submittedName>
        <fullName evidence="2">Uncharacterized protein</fullName>
    </submittedName>
</protein>
<feature type="transmembrane region" description="Helical" evidence="1">
    <location>
        <begin position="12"/>
        <end position="35"/>
    </location>
</feature>
<feature type="transmembrane region" description="Helical" evidence="1">
    <location>
        <begin position="47"/>
        <end position="71"/>
    </location>
</feature>